<evidence type="ECO:0000313" key="3">
    <source>
        <dbReference type="EMBL" id="QDT00295.1"/>
    </source>
</evidence>
<dbReference type="SUPFAM" id="SSF50630">
    <property type="entry name" value="Acid proteases"/>
    <property type="match status" value="1"/>
</dbReference>
<dbReference type="InterPro" id="IPR021109">
    <property type="entry name" value="Peptidase_aspartic_dom_sf"/>
</dbReference>
<feature type="region of interest" description="Disordered" evidence="1">
    <location>
        <begin position="42"/>
        <end position="62"/>
    </location>
</feature>
<name>A0A517MZK3_9BACT</name>
<dbReference type="PANTHER" id="PTHR38037">
    <property type="entry name" value="ZN_PROTEASE DOMAIN-CONTAINING PROTEIN"/>
    <property type="match status" value="1"/>
</dbReference>
<dbReference type="Pfam" id="PF05618">
    <property type="entry name" value="Zn_protease"/>
    <property type="match status" value="1"/>
</dbReference>
<sequence>MAAYSKYNDYVRSKIPLLSAAFLILSAGLLLGVGQAKEKAEQETATQEKAEKQEPKKSQKSVIGATAVLTEPETGFELKSRVDTGAKTCSLHVEEWEIEDEVENEDIRKEMKANIGKKIRFRIKSSKGESKWLERKIVDYAIYKTSEKKERRYKIMLKLRWNDLEKEVLLNLNDRSHLEFPLLLGRNYLRGDLVVDVDLDVSERD</sequence>
<dbReference type="AlphaFoldDB" id="A0A517MZK3"/>
<dbReference type="Gene3D" id="2.40.70.10">
    <property type="entry name" value="Acid Proteases"/>
    <property type="match status" value="1"/>
</dbReference>
<feature type="domain" description="Retropepsin-like aspartic endopeptidase" evidence="2">
    <location>
        <begin position="72"/>
        <end position="199"/>
    </location>
</feature>
<reference evidence="3 4" key="1">
    <citation type="submission" date="2019-02" db="EMBL/GenBank/DDBJ databases">
        <title>Deep-cultivation of Planctomycetes and their phenomic and genomic characterization uncovers novel biology.</title>
        <authorList>
            <person name="Wiegand S."/>
            <person name="Jogler M."/>
            <person name="Boedeker C."/>
            <person name="Pinto D."/>
            <person name="Vollmers J."/>
            <person name="Rivas-Marin E."/>
            <person name="Kohn T."/>
            <person name="Peeters S.H."/>
            <person name="Heuer A."/>
            <person name="Rast P."/>
            <person name="Oberbeckmann S."/>
            <person name="Bunk B."/>
            <person name="Jeske O."/>
            <person name="Meyerdierks A."/>
            <person name="Storesund J.E."/>
            <person name="Kallscheuer N."/>
            <person name="Luecker S."/>
            <person name="Lage O.M."/>
            <person name="Pohl T."/>
            <person name="Merkel B.J."/>
            <person name="Hornburger P."/>
            <person name="Mueller R.-W."/>
            <person name="Bruemmer F."/>
            <person name="Labrenz M."/>
            <person name="Spormann A.M."/>
            <person name="Op den Camp H."/>
            <person name="Overmann J."/>
            <person name="Amann R."/>
            <person name="Jetten M.S.M."/>
            <person name="Mascher T."/>
            <person name="Medema M.H."/>
            <person name="Devos D.P."/>
            <person name="Kaster A.-K."/>
            <person name="Ovreas L."/>
            <person name="Rohde M."/>
            <person name="Galperin M.Y."/>
            <person name="Jogler C."/>
        </authorList>
    </citation>
    <scope>NUCLEOTIDE SEQUENCE [LARGE SCALE GENOMIC DNA]</scope>
    <source>
        <strain evidence="3 4">HG15A2</strain>
    </source>
</reference>
<gene>
    <name evidence="3" type="ORF">HG15A2_36310</name>
</gene>
<dbReference type="OrthoDB" id="9782977at2"/>
<dbReference type="RefSeq" id="WP_145061702.1">
    <property type="nucleotide sequence ID" value="NZ_CP036263.1"/>
</dbReference>
<organism evidence="3 4">
    <name type="scientific">Adhaeretor mobilis</name>
    <dbReference type="NCBI Taxonomy" id="1930276"/>
    <lineage>
        <taxon>Bacteria</taxon>
        <taxon>Pseudomonadati</taxon>
        <taxon>Planctomycetota</taxon>
        <taxon>Planctomycetia</taxon>
        <taxon>Pirellulales</taxon>
        <taxon>Lacipirellulaceae</taxon>
        <taxon>Adhaeretor</taxon>
    </lineage>
</organism>
<proteinExistence type="predicted"/>
<evidence type="ECO:0000313" key="4">
    <source>
        <dbReference type="Proteomes" id="UP000319852"/>
    </source>
</evidence>
<dbReference type="EMBL" id="CP036263">
    <property type="protein sequence ID" value="QDT00295.1"/>
    <property type="molecule type" value="Genomic_DNA"/>
</dbReference>
<keyword evidence="4" id="KW-1185">Reference proteome</keyword>
<dbReference type="PANTHER" id="PTHR38037:SF2">
    <property type="entry name" value="ATP-DEPENDENT ZINC PROTEASE DOMAIN-CONTAINING PROTEIN-RELATED"/>
    <property type="match status" value="1"/>
</dbReference>
<protein>
    <recommendedName>
        <fullName evidence="2">Retropepsin-like aspartic endopeptidase domain-containing protein</fullName>
    </recommendedName>
</protein>
<dbReference type="Proteomes" id="UP000319852">
    <property type="component" value="Chromosome"/>
</dbReference>
<feature type="compositionally biased region" description="Basic and acidic residues" evidence="1">
    <location>
        <begin position="42"/>
        <end position="57"/>
    </location>
</feature>
<dbReference type="KEGG" id="amob:HG15A2_36310"/>
<accession>A0A517MZK3</accession>
<dbReference type="InterPro" id="IPR008503">
    <property type="entry name" value="Asp_endopeptidase"/>
</dbReference>
<evidence type="ECO:0000259" key="2">
    <source>
        <dbReference type="Pfam" id="PF05618"/>
    </source>
</evidence>
<evidence type="ECO:0000256" key="1">
    <source>
        <dbReference type="SAM" id="MobiDB-lite"/>
    </source>
</evidence>